<comment type="caution">
    <text evidence="1">The sequence shown here is derived from an EMBL/GenBank/DDBJ whole genome shotgun (WGS) entry which is preliminary data.</text>
</comment>
<gene>
    <name evidence="1" type="ORF">B0E34_18055</name>
</gene>
<evidence type="ECO:0000313" key="2">
    <source>
        <dbReference type="Proteomes" id="UP000196355"/>
    </source>
</evidence>
<accession>A0A202BTA3</accession>
<protein>
    <submittedName>
        <fullName evidence="1">Uncharacterized protein</fullName>
    </submittedName>
</protein>
<dbReference type="EMBL" id="MVAG01000147">
    <property type="protein sequence ID" value="OVE54726.1"/>
    <property type="molecule type" value="Genomic_DNA"/>
</dbReference>
<name>A0A202BTA3_9FLAO</name>
<dbReference type="RefSeq" id="WP_087711775.1">
    <property type="nucleotide sequence ID" value="NZ_MVAG01000147.1"/>
</dbReference>
<organism evidence="1 2">
    <name type="scientific">Chryseobacterium mucoviscidosis</name>
    <dbReference type="NCBI Taxonomy" id="1945581"/>
    <lineage>
        <taxon>Bacteria</taxon>
        <taxon>Pseudomonadati</taxon>
        <taxon>Bacteroidota</taxon>
        <taxon>Flavobacteriia</taxon>
        <taxon>Flavobacteriales</taxon>
        <taxon>Weeksellaceae</taxon>
        <taxon>Chryseobacterium group</taxon>
        <taxon>Chryseobacterium</taxon>
    </lineage>
</organism>
<reference evidence="2" key="1">
    <citation type="submission" date="2017-02" db="EMBL/GenBank/DDBJ databases">
        <authorList>
            <person name="Tetz G."/>
            <person name="Tetz V."/>
        </authorList>
    </citation>
    <scope>NUCLEOTIDE SEQUENCE [LARGE SCALE GENOMIC DNA]</scope>
    <source>
        <strain evidence="2">VT16-26</strain>
    </source>
</reference>
<sequence length="103" mass="11749">MGLGFSKETAETLGNLGLKPKLDGFRQTTLNAGIYGNFITRLEYKGFTVFRGSKKEVEALAKKLKNMGKDDAVKYLDDLLERIFIIGRRFEQHIEDGHIRIKK</sequence>
<keyword evidence="2" id="KW-1185">Reference proteome</keyword>
<proteinExistence type="predicted"/>
<evidence type="ECO:0000313" key="1">
    <source>
        <dbReference type="EMBL" id="OVE54726.1"/>
    </source>
</evidence>
<dbReference type="Proteomes" id="UP000196355">
    <property type="component" value="Unassembled WGS sequence"/>
</dbReference>
<dbReference type="AlphaFoldDB" id="A0A202BTA3"/>